<evidence type="ECO:0008006" key="3">
    <source>
        <dbReference type="Google" id="ProtNLM"/>
    </source>
</evidence>
<dbReference type="EMBL" id="BMES01000001">
    <property type="protein sequence ID" value="GGH15529.1"/>
    <property type="molecule type" value="Genomic_DNA"/>
</dbReference>
<dbReference type="InterPro" id="IPR029063">
    <property type="entry name" value="SAM-dependent_MTases_sf"/>
</dbReference>
<reference evidence="1" key="1">
    <citation type="journal article" date="2014" name="Int. J. Syst. Evol. Microbiol.">
        <title>Complete genome sequence of Corynebacterium casei LMG S-19264T (=DSM 44701T), isolated from a smear-ripened cheese.</title>
        <authorList>
            <consortium name="US DOE Joint Genome Institute (JGI-PGF)"/>
            <person name="Walter F."/>
            <person name="Albersmeier A."/>
            <person name="Kalinowski J."/>
            <person name="Ruckert C."/>
        </authorList>
    </citation>
    <scope>NUCLEOTIDE SEQUENCE</scope>
    <source>
        <strain evidence="1">CGMCC 1.12214</strain>
    </source>
</reference>
<protein>
    <recommendedName>
        <fullName evidence="3">Methyltransferase</fullName>
    </recommendedName>
</protein>
<evidence type="ECO:0000313" key="2">
    <source>
        <dbReference type="Proteomes" id="UP000603912"/>
    </source>
</evidence>
<sequence>MGDLGSQEAKALAEELRIRATYRRPDVWLAHRLANRFGLAALRSLPDGGERLRAAVKQSGTTLRPYKVLILSRLLRNARPGVVVEYGGGASTFLIAEILDQIAREGGPTPRFYSLEQSEDYAQRIEQAMPAALKPSFELIRSAVKPIDLAGYRAVHYVERPPVDHIDFAFIDGPAPIGSETPFSGDFVLEVQRGTRVALAATDVRLFNARFFRDLVGDRFDVRVNVHGRTVLSTPRKG</sequence>
<dbReference type="RefSeq" id="WP_188517081.1">
    <property type="nucleotide sequence ID" value="NZ_BMES01000001.1"/>
</dbReference>
<proteinExistence type="predicted"/>
<dbReference type="Proteomes" id="UP000603912">
    <property type="component" value="Unassembled WGS sequence"/>
</dbReference>
<dbReference type="AlphaFoldDB" id="A0A917I677"/>
<reference evidence="1" key="2">
    <citation type="submission" date="2020-09" db="EMBL/GenBank/DDBJ databases">
        <authorList>
            <person name="Sun Q."/>
            <person name="Zhou Y."/>
        </authorList>
    </citation>
    <scope>NUCLEOTIDE SEQUENCE</scope>
    <source>
        <strain evidence="1">CGMCC 1.12214</strain>
    </source>
</reference>
<name>A0A917I677_9HYPH</name>
<evidence type="ECO:0000313" key="1">
    <source>
        <dbReference type="EMBL" id="GGH15529.1"/>
    </source>
</evidence>
<keyword evidence="2" id="KW-1185">Reference proteome</keyword>
<dbReference type="Gene3D" id="3.40.50.150">
    <property type="entry name" value="Vaccinia Virus protein VP39"/>
    <property type="match status" value="1"/>
</dbReference>
<organism evidence="1 2">
    <name type="scientific">Alsobacter metallidurans</name>
    <dbReference type="NCBI Taxonomy" id="340221"/>
    <lineage>
        <taxon>Bacteria</taxon>
        <taxon>Pseudomonadati</taxon>
        <taxon>Pseudomonadota</taxon>
        <taxon>Alphaproteobacteria</taxon>
        <taxon>Hyphomicrobiales</taxon>
        <taxon>Alsobacteraceae</taxon>
        <taxon>Alsobacter</taxon>
    </lineage>
</organism>
<comment type="caution">
    <text evidence="1">The sequence shown here is derived from an EMBL/GenBank/DDBJ whole genome shotgun (WGS) entry which is preliminary data.</text>
</comment>
<accession>A0A917I677</accession>
<gene>
    <name evidence="1" type="ORF">GCM10007036_15600</name>
</gene>